<evidence type="ECO:0000313" key="5">
    <source>
        <dbReference type="Proteomes" id="UP000824890"/>
    </source>
</evidence>
<protein>
    <submittedName>
        <fullName evidence="4">Uncharacterized protein</fullName>
    </submittedName>
</protein>
<evidence type="ECO:0000256" key="3">
    <source>
        <dbReference type="SAM" id="MobiDB-lite"/>
    </source>
</evidence>
<dbReference type="PANTHER" id="PTHR13213:SF2">
    <property type="entry name" value="MYB-BINDING PROTEIN 1A"/>
    <property type="match status" value="1"/>
</dbReference>
<evidence type="ECO:0000256" key="2">
    <source>
        <dbReference type="ARBA" id="ARBA00023242"/>
    </source>
</evidence>
<organism evidence="4 5">
    <name type="scientific">Brassica napus</name>
    <name type="common">Rape</name>
    <dbReference type="NCBI Taxonomy" id="3708"/>
    <lineage>
        <taxon>Eukaryota</taxon>
        <taxon>Viridiplantae</taxon>
        <taxon>Streptophyta</taxon>
        <taxon>Embryophyta</taxon>
        <taxon>Tracheophyta</taxon>
        <taxon>Spermatophyta</taxon>
        <taxon>Magnoliopsida</taxon>
        <taxon>eudicotyledons</taxon>
        <taxon>Gunneridae</taxon>
        <taxon>Pentapetalae</taxon>
        <taxon>rosids</taxon>
        <taxon>malvids</taxon>
        <taxon>Brassicales</taxon>
        <taxon>Brassicaceae</taxon>
        <taxon>Brassiceae</taxon>
        <taxon>Brassica</taxon>
    </lineage>
</organism>
<sequence>MGSNKKRSSADSSENKKKKKPKMNADVTSSSLPELPLNYFTYLASPDASVREAAAASLVTRLQEIQKQYERHKESIDRGLMLEAEKNDGLDNCAPHLRYALRRVIRGVSSSRDVYFLSFSLTRICFGVDITCWHHLQRISVESLLKLVSDNLSVSSSMKGQDVKESLLGRLFAYGALARSGRLIEDWQTDKDSQIIKEFTNDLISLAAKKRYLQEPGVHVLLDFIEKLPIEAVVTHVVEALELHKWFEQATELSALKRREKISVDHHPVFGKLLQESTFCQPRVHSSWSIIRDMPEAAVNVSSAHSSKKLKRNRKPNPIEEKATNNIRSFCENFMEGGLFTSSHDRKHLALDILLLLLPKLPASFLQHFLSFKFVQCLMDTLSAKYSWLHKVAKELMDWVKGDDTKRVAVTMALQRHSEGKFDNITRTKTVKDLAGEFETEDGCTLLMNLFVDEQHVPEETGDVLRSWIIESLPGVLKHAKLAPEAKLRVQKQIMKFLAVQGLFVASFGTEVTSFELQEKFKWPETATPTSLCSMCIEQLQLLLSNSQKIETTLEQPDDDPVSYFMKLKLLSPSFFLLKLRSSQQLLQRIHGIIHKKLFKAKELFKDESIESSALVSLLEENLKLAKPFKSKKKSGVDPSKKKQSAAWSRHKMISSLAQNSTYWVLKVIDSRRFSETELEMVLDVFRRVLVGYFDSKKSHIKVYFLEEVFRRRVWIVRKLFGFLVEKSVNPKVDLRRVKALGLVSEGLRSLVSVSKETRKESKKRMKSHMGKLSCLVKELVENVHEKQVRRAKVRKFCGRVFKIFSSLRLTKSFLKGLGPDGQRGCETALAQNLRKLDKNEIRICCGRAQKQYDYEVVRKVGRGKYSEVFEGVNVNSKEKYLGELNAYLDKSQIKVDFLEEVFRRRAWIARKLFGFLVEKSLNPKVEFCRVEALGLVSEGLRSLVTVSKESRRKMKSHMGKLSCLVKELVGNVHEKQARRAKVRKVCGRAFRMVSSLKLTMSFLKGLGQDGQRDCETALVNQLLHGTVEVVPPCSKLVSPFLLRNSPEYTPLYLVIPRLAVAVEPQSIAAEEEDRSCCCGCAWYTVPGCGVGVGAGAGTMYTGCSGNPIPGAVVGYTPPGLQWFPCQKFIGGACVLFCGTAVCCGGGGAYGVEKIKPSSLFLL</sequence>
<comment type="caution">
    <text evidence="4">The sequence shown here is derived from an EMBL/GenBank/DDBJ whole genome shotgun (WGS) entry which is preliminary data.</text>
</comment>
<dbReference type="Gene3D" id="3.30.200.20">
    <property type="entry name" value="Phosphorylase Kinase, domain 1"/>
    <property type="match status" value="1"/>
</dbReference>
<comment type="subcellular location">
    <subcellularLocation>
        <location evidence="1">Nucleus</location>
    </subcellularLocation>
</comment>
<name>A0ABQ8B6B6_BRANA</name>
<evidence type="ECO:0000313" key="4">
    <source>
        <dbReference type="EMBL" id="KAH0900258.1"/>
    </source>
</evidence>
<gene>
    <name evidence="4" type="ORF">HID58_049826</name>
</gene>
<feature type="compositionally biased region" description="Basic residues" evidence="3">
    <location>
        <begin position="306"/>
        <end position="315"/>
    </location>
</feature>
<dbReference type="Proteomes" id="UP000824890">
    <property type="component" value="Unassembled WGS sequence"/>
</dbReference>
<dbReference type="EMBL" id="JAGKQM010000012">
    <property type="protein sequence ID" value="KAH0900258.1"/>
    <property type="molecule type" value="Genomic_DNA"/>
</dbReference>
<dbReference type="InterPro" id="IPR007015">
    <property type="entry name" value="DNA_pol_V/MYBBP1A"/>
</dbReference>
<keyword evidence="2" id="KW-0539">Nucleus</keyword>
<evidence type="ECO:0000256" key="1">
    <source>
        <dbReference type="ARBA" id="ARBA00004123"/>
    </source>
</evidence>
<dbReference type="PANTHER" id="PTHR13213">
    <property type="entry name" value="MYB-BINDING PROTEIN 1A FAMILY MEMBER"/>
    <property type="match status" value="1"/>
</dbReference>
<reference evidence="4 5" key="1">
    <citation type="submission" date="2021-05" db="EMBL/GenBank/DDBJ databases">
        <title>Genome Assembly of Synthetic Allotetraploid Brassica napus Reveals Homoeologous Exchanges between Subgenomes.</title>
        <authorList>
            <person name="Davis J.T."/>
        </authorList>
    </citation>
    <scope>NUCLEOTIDE SEQUENCE [LARGE SCALE GENOMIC DNA]</scope>
    <source>
        <strain evidence="5">cv. Da-Ae</strain>
        <tissue evidence="4">Seedling</tissue>
    </source>
</reference>
<dbReference type="Pfam" id="PF04931">
    <property type="entry name" value="DNA_pol_phi"/>
    <property type="match status" value="2"/>
</dbReference>
<feature type="region of interest" description="Disordered" evidence="3">
    <location>
        <begin position="1"/>
        <end position="29"/>
    </location>
</feature>
<keyword evidence="5" id="KW-1185">Reference proteome</keyword>
<accession>A0ABQ8B6B6</accession>
<feature type="region of interest" description="Disordered" evidence="3">
    <location>
        <begin position="303"/>
        <end position="322"/>
    </location>
</feature>
<proteinExistence type="predicted"/>